<evidence type="ECO:0000256" key="4">
    <source>
        <dbReference type="ARBA" id="ARBA00022842"/>
    </source>
</evidence>
<dbReference type="Gene3D" id="1.10.290.10">
    <property type="entry name" value="Topoisomerase I, domain 4"/>
    <property type="match status" value="1"/>
</dbReference>
<evidence type="ECO:0000256" key="1">
    <source>
        <dbReference type="ARBA" id="ARBA00000213"/>
    </source>
</evidence>
<evidence type="ECO:0000313" key="12">
    <source>
        <dbReference type="Proteomes" id="UP000693952"/>
    </source>
</evidence>
<dbReference type="Proteomes" id="UP000693952">
    <property type="component" value="Chromosome"/>
</dbReference>
<keyword evidence="12" id="KW-1185">Reference proteome</keyword>
<dbReference type="InterPro" id="IPR013497">
    <property type="entry name" value="Topo_IA_cen"/>
</dbReference>
<dbReference type="InterPro" id="IPR034149">
    <property type="entry name" value="TOPRIM_TopoI"/>
</dbReference>
<dbReference type="EC" id="5.6.2.1" evidence="8"/>
<feature type="site" description="Interaction with DNA" evidence="8">
    <location>
        <position position="146"/>
    </location>
</feature>
<dbReference type="InterPro" id="IPR000380">
    <property type="entry name" value="Topo_IA"/>
</dbReference>
<dbReference type="Gene3D" id="2.70.20.10">
    <property type="entry name" value="Topoisomerase I, domain 3"/>
    <property type="match status" value="1"/>
</dbReference>
<keyword evidence="5 8" id="KW-0799">Topoisomerase</keyword>
<feature type="site" description="Interaction with DNA" evidence="8">
    <location>
        <position position="145"/>
    </location>
</feature>
<comment type="function">
    <text evidence="8">Releases the supercoiling and torsional tension of DNA, which is introduced during the DNA replication and transcription, by transiently cleaving and rejoining one strand of the DNA duplex. Introduces a single-strand break via transesterification at a target site in duplex DNA. The scissile phosphodiester is attacked by the catalytic tyrosine of the enzyme, resulting in the formation of a DNA-(5'-phosphotyrosyl)-enzyme intermediate and the expulsion of a 3'-OH DNA strand. The free DNA strand then undergoes passage around the unbroken strand, thus removing DNA supercoils. Finally, in the religation step, the DNA 3'-OH attacks the covalent intermediate to expel the active-site tyrosine and restore the DNA phosphodiester backbone.</text>
</comment>
<dbReference type="EMBL" id="CP077074">
    <property type="protein sequence ID" value="QXH37898.1"/>
    <property type="molecule type" value="Genomic_DNA"/>
</dbReference>
<dbReference type="SMART" id="SM00493">
    <property type="entry name" value="TOPRIM"/>
    <property type="match status" value="1"/>
</dbReference>
<dbReference type="PROSITE" id="PS52039">
    <property type="entry name" value="TOPO_IA_2"/>
    <property type="match status" value="1"/>
</dbReference>
<organism evidence="11 12">
    <name type="scientific">Pseudomonas sessilinigenes</name>
    <dbReference type="NCBI Taxonomy" id="658629"/>
    <lineage>
        <taxon>Bacteria</taxon>
        <taxon>Pseudomonadati</taxon>
        <taxon>Pseudomonadota</taxon>
        <taxon>Gammaproteobacteria</taxon>
        <taxon>Pseudomonadales</taxon>
        <taxon>Pseudomonadaceae</taxon>
        <taxon>Pseudomonas</taxon>
    </lineage>
</organism>
<comment type="catalytic activity">
    <reaction evidence="1 8">
        <text>ATP-independent breakage of single-stranded DNA, followed by passage and rejoining.</text>
        <dbReference type="EC" id="5.6.2.1"/>
    </reaction>
</comment>
<feature type="site" description="Interaction with DNA" evidence="8">
    <location>
        <position position="154"/>
    </location>
</feature>
<comment type="subunit">
    <text evidence="8">Monomer.</text>
</comment>
<dbReference type="InterPro" id="IPR013825">
    <property type="entry name" value="Topo_IA_cen_sub2"/>
</dbReference>
<dbReference type="HAMAP" id="MF_00952">
    <property type="entry name" value="Topoisom_1_prok"/>
    <property type="match status" value="1"/>
</dbReference>
<dbReference type="InterPro" id="IPR003602">
    <property type="entry name" value="Topo_IA_DNA-bd_dom"/>
</dbReference>
<feature type="domain" description="Topo IA-type catalytic" evidence="10">
    <location>
        <begin position="135"/>
        <end position="558"/>
    </location>
</feature>
<evidence type="ECO:0000256" key="2">
    <source>
        <dbReference type="ARBA" id="ARBA00009446"/>
    </source>
</evidence>
<dbReference type="CDD" id="cd03363">
    <property type="entry name" value="TOPRIM_TopoIA_TopoI"/>
    <property type="match status" value="1"/>
</dbReference>
<dbReference type="PANTHER" id="PTHR42785:SF1">
    <property type="entry name" value="DNA TOPOISOMERASE"/>
    <property type="match status" value="1"/>
</dbReference>
<keyword evidence="3" id="KW-0479">Metal-binding</keyword>
<dbReference type="InterPro" id="IPR005733">
    <property type="entry name" value="TopoI_bac-type"/>
</dbReference>
<evidence type="ECO:0000256" key="5">
    <source>
        <dbReference type="ARBA" id="ARBA00023029"/>
    </source>
</evidence>
<evidence type="ECO:0000256" key="8">
    <source>
        <dbReference type="HAMAP-Rule" id="MF_00952"/>
    </source>
</evidence>
<reference evidence="11" key="1">
    <citation type="submission" date="2021-06" db="EMBL/GenBank/DDBJ databases">
        <title>Updating the genus Pseudomonas: Description of 43 new species and partition of the Pseudomonas putida group.</title>
        <authorList>
            <person name="Girard L."/>
            <person name="Lood C."/>
            <person name="Vandamme P."/>
            <person name="Rokni-Zadeh H."/>
            <person name="van Noort V."/>
            <person name="Hofte M."/>
            <person name="Lavigne R."/>
            <person name="De Mot R."/>
        </authorList>
    </citation>
    <scope>NUCLEOTIDE SEQUENCE</scope>
    <source>
        <strain evidence="11">CMR12a</strain>
    </source>
</reference>
<dbReference type="PRINTS" id="PR00417">
    <property type="entry name" value="PRTPISMRASEI"/>
</dbReference>
<comment type="caution">
    <text evidence="8">Lacks conserved residue(s) required for the propagation of feature annotation.</text>
</comment>
<dbReference type="PANTHER" id="PTHR42785">
    <property type="entry name" value="DNA TOPOISOMERASE, TYPE IA, CORE"/>
    <property type="match status" value="1"/>
</dbReference>
<evidence type="ECO:0000256" key="6">
    <source>
        <dbReference type="ARBA" id="ARBA00023125"/>
    </source>
</evidence>
<dbReference type="NCBIfam" id="TIGR01051">
    <property type="entry name" value="topA_bact"/>
    <property type="match status" value="1"/>
</dbReference>
<proteinExistence type="inferred from homology"/>
<dbReference type="RefSeq" id="WP_124346923.1">
    <property type="nucleotide sequence ID" value="NZ_CP027706.1"/>
</dbReference>
<dbReference type="SMART" id="SM00437">
    <property type="entry name" value="TOP1Ac"/>
    <property type="match status" value="1"/>
</dbReference>
<feature type="domain" description="Toprim" evidence="9">
    <location>
        <begin position="1"/>
        <end position="119"/>
    </location>
</feature>
<sequence>MKLMIIEAPGKLKKLAPMLKKLRPGEHWEVVASGGHIRDLPEKGHDDTMITAGVLKDLRPVYTIRDKSSGRIKTMREALARATEIYIATDPDREGESIAWHIQQTLRIRDYKRIAFNEVTQSRVKEALANPRKIDAQLVASQECRRVLDRLVGYLVTGELRRVLGLPTTAGRVQSVAVYLVVLREREIRDFKVIHHFGVRLQFQNQTTGSSWTADWVTVPDFASKEHPYVLDGTLAAQVAGVRNVIVESCEDSKERRAPYPPYISSTLQQAASVALKWDPDKTMQIAQRLYEQGVITYHRTDNPNVGDDVMGDIRAVAQALGIPAVEKRREFRAAEGAQLGHPAIAPTTWADEVAGEDDEQRQLYKLIRIRALASQLADAIYDARIVKLLAKGPDQRPLRFSGSCRTVAYRGWMQLLAGDDTDEEGAESANNEIPKLEPKQILPVLNGEVLNQKTKAPPRYTKASLVKELERQGIGRPGTFASIIKNITSRSQVIEEARKLVPGPLGEQTIAQLEGRFSFVQTQFTSSMERALDKIADGQSTYNAVVSKFYEHLQRELSSLKDAPSLRMQSARSSASTTTEPEHQYLCGKCGKHLVRRQKRGEGGYDFWACSGYRDTGCKVSYPSVKGKPDLTKARGL</sequence>
<dbReference type="InterPro" id="IPR006171">
    <property type="entry name" value="TOPRIM_dom"/>
</dbReference>
<feature type="site" description="Interaction with DNA" evidence="8">
    <location>
        <position position="36"/>
    </location>
</feature>
<dbReference type="PROSITE" id="PS50880">
    <property type="entry name" value="TOPRIM"/>
    <property type="match status" value="1"/>
</dbReference>
<evidence type="ECO:0000259" key="9">
    <source>
        <dbReference type="PROSITE" id="PS50880"/>
    </source>
</evidence>
<keyword evidence="4" id="KW-0460">Magnesium</keyword>
<dbReference type="InterPro" id="IPR023406">
    <property type="entry name" value="Topo_IA_AS"/>
</dbReference>
<dbReference type="SUPFAM" id="SSF56712">
    <property type="entry name" value="Prokaryotic type I DNA topoisomerase"/>
    <property type="match status" value="1"/>
</dbReference>
<name>A0ABX8MH27_9PSED</name>
<dbReference type="InterPro" id="IPR028612">
    <property type="entry name" value="Topoisom_1_IA"/>
</dbReference>
<evidence type="ECO:0000256" key="7">
    <source>
        <dbReference type="ARBA" id="ARBA00023235"/>
    </source>
</evidence>
<dbReference type="SMART" id="SM00436">
    <property type="entry name" value="TOP1Bc"/>
    <property type="match status" value="1"/>
</dbReference>
<dbReference type="Pfam" id="PF01131">
    <property type="entry name" value="Topoisom_bac"/>
    <property type="match status" value="1"/>
</dbReference>
<dbReference type="Gene3D" id="3.30.65.10">
    <property type="entry name" value="Bacterial Topoisomerase I, domain 1"/>
    <property type="match status" value="1"/>
</dbReference>
<keyword evidence="7 8" id="KW-0413">Isomerase</keyword>
<dbReference type="Gene3D" id="3.40.50.140">
    <property type="match status" value="1"/>
</dbReference>
<feature type="site" description="Interaction with DNA" evidence="8">
    <location>
        <position position="300"/>
    </location>
</feature>
<evidence type="ECO:0000259" key="10">
    <source>
        <dbReference type="PROSITE" id="PS52039"/>
    </source>
</evidence>
<protein>
    <recommendedName>
        <fullName evidence="8">DNA topoisomerase 1</fullName>
        <ecNumber evidence="8">5.6.2.1</ecNumber>
    </recommendedName>
    <alternativeName>
        <fullName evidence="8">DNA topoisomerase I</fullName>
    </alternativeName>
</protein>
<feature type="site" description="Interaction with DNA" evidence="8">
    <location>
        <position position="149"/>
    </location>
</feature>
<evidence type="ECO:0000313" key="11">
    <source>
        <dbReference type="EMBL" id="QXH37898.1"/>
    </source>
</evidence>
<dbReference type="PROSITE" id="PS00396">
    <property type="entry name" value="TOPO_IA_1"/>
    <property type="match status" value="1"/>
</dbReference>
<dbReference type="Gene3D" id="1.10.460.10">
    <property type="entry name" value="Topoisomerase I, domain 2"/>
    <property type="match status" value="1"/>
</dbReference>
<dbReference type="InterPro" id="IPR013824">
    <property type="entry name" value="Topo_IA_cen_sub1"/>
</dbReference>
<accession>A0ABX8MH27</accession>
<feature type="active site" description="O-(5'-phospho-DNA)-tyrosine intermediate" evidence="8">
    <location>
        <position position="298"/>
    </location>
</feature>
<dbReference type="InterPro" id="IPR003601">
    <property type="entry name" value="Topo_IA_2"/>
</dbReference>
<keyword evidence="6 8" id="KW-0238">DNA-binding</keyword>
<evidence type="ECO:0000256" key="3">
    <source>
        <dbReference type="ARBA" id="ARBA00022723"/>
    </source>
</evidence>
<dbReference type="CDD" id="cd00186">
    <property type="entry name" value="TOP1Ac"/>
    <property type="match status" value="1"/>
</dbReference>
<dbReference type="InterPro" id="IPR023405">
    <property type="entry name" value="Topo_IA_core_domain"/>
</dbReference>
<gene>
    <name evidence="8 11" type="primary">topA</name>
    <name evidence="11" type="ORF">KSS89_16535</name>
</gene>
<dbReference type="Pfam" id="PF01751">
    <property type="entry name" value="Toprim"/>
    <property type="match status" value="1"/>
</dbReference>
<dbReference type="InterPro" id="IPR013826">
    <property type="entry name" value="Topo_IA_cen_sub3"/>
</dbReference>
<feature type="site" description="Interaction with DNA" evidence="8">
    <location>
        <position position="491"/>
    </location>
</feature>
<comment type="similarity">
    <text evidence="2 8">Belongs to the type IA topoisomerase family.</text>
</comment>